<comment type="caution">
    <text evidence="1">The sequence shown here is derived from an EMBL/GenBank/DDBJ whole genome shotgun (WGS) entry which is preliminary data.</text>
</comment>
<reference evidence="1" key="1">
    <citation type="submission" date="2020-08" db="EMBL/GenBank/DDBJ databases">
        <title>Multicomponent nature underlies the extraordinary mechanical properties of spider dragline silk.</title>
        <authorList>
            <person name="Kono N."/>
            <person name="Nakamura H."/>
            <person name="Mori M."/>
            <person name="Yoshida Y."/>
            <person name="Ohtoshi R."/>
            <person name="Malay A.D."/>
            <person name="Moran D.A.P."/>
            <person name="Tomita M."/>
            <person name="Numata K."/>
            <person name="Arakawa K."/>
        </authorList>
    </citation>
    <scope>NUCLEOTIDE SEQUENCE</scope>
</reference>
<dbReference type="Proteomes" id="UP000887013">
    <property type="component" value="Unassembled WGS sequence"/>
</dbReference>
<protein>
    <submittedName>
        <fullName evidence="1">Uncharacterized protein</fullName>
    </submittedName>
</protein>
<dbReference type="AlphaFoldDB" id="A0A8X6Q0U5"/>
<organism evidence="1 2">
    <name type="scientific">Nephila pilipes</name>
    <name type="common">Giant wood spider</name>
    <name type="synonym">Nephila maculata</name>
    <dbReference type="NCBI Taxonomy" id="299642"/>
    <lineage>
        <taxon>Eukaryota</taxon>
        <taxon>Metazoa</taxon>
        <taxon>Ecdysozoa</taxon>
        <taxon>Arthropoda</taxon>
        <taxon>Chelicerata</taxon>
        <taxon>Arachnida</taxon>
        <taxon>Araneae</taxon>
        <taxon>Araneomorphae</taxon>
        <taxon>Entelegynae</taxon>
        <taxon>Araneoidea</taxon>
        <taxon>Nephilidae</taxon>
        <taxon>Nephila</taxon>
    </lineage>
</organism>
<accession>A0A8X6Q0U5</accession>
<sequence length="100" mass="11419">MESLTVLKEGSCFPANEKNVRHRKSISLDLIGRRRERAITVNETNSRCVIRRRETMEKLLQFYSSKHGDKVSNITINAFVSSKGCLPIHLSGDFEFSFSV</sequence>
<dbReference type="EMBL" id="BMAW01075097">
    <property type="protein sequence ID" value="GFT94995.1"/>
    <property type="molecule type" value="Genomic_DNA"/>
</dbReference>
<gene>
    <name evidence="1" type="ORF">NPIL_198541</name>
</gene>
<evidence type="ECO:0000313" key="1">
    <source>
        <dbReference type="EMBL" id="GFT94995.1"/>
    </source>
</evidence>
<proteinExistence type="predicted"/>
<evidence type="ECO:0000313" key="2">
    <source>
        <dbReference type="Proteomes" id="UP000887013"/>
    </source>
</evidence>
<keyword evidence="2" id="KW-1185">Reference proteome</keyword>
<name>A0A8X6Q0U5_NEPPI</name>